<organism evidence="2 3">
    <name type="scientific">Penicillium italicum</name>
    <name type="common">Blue mold</name>
    <dbReference type="NCBI Taxonomy" id="40296"/>
    <lineage>
        <taxon>Eukaryota</taxon>
        <taxon>Fungi</taxon>
        <taxon>Dikarya</taxon>
        <taxon>Ascomycota</taxon>
        <taxon>Pezizomycotina</taxon>
        <taxon>Eurotiomycetes</taxon>
        <taxon>Eurotiomycetidae</taxon>
        <taxon>Eurotiales</taxon>
        <taxon>Aspergillaceae</taxon>
        <taxon>Penicillium</taxon>
    </lineage>
</organism>
<reference evidence="2 3" key="1">
    <citation type="journal article" date="2015" name="Mol. Plant Microbe Interact.">
        <title>Genome, transcriptome, and functional analyses of Penicillium expansum provide new insights into secondary metabolism and pathogenicity.</title>
        <authorList>
            <person name="Ballester A.R."/>
            <person name="Marcet-Houben M."/>
            <person name="Levin E."/>
            <person name="Sela N."/>
            <person name="Selma-Lazaro C."/>
            <person name="Carmona L."/>
            <person name="Wisniewski M."/>
            <person name="Droby S."/>
            <person name="Gonzalez-Candelas L."/>
            <person name="Gabaldon T."/>
        </authorList>
    </citation>
    <scope>NUCLEOTIDE SEQUENCE [LARGE SCALE GENOMIC DNA]</scope>
    <source>
        <strain evidence="2 3">PHI-1</strain>
    </source>
</reference>
<dbReference type="Proteomes" id="UP000030104">
    <property type="component" value="Unassembled WGS sequence"/>
</dbReference>
<dbReference type="PhylomeDB" id="A0A0A2L943"/>
<feature type="region of interest" description="Disordered" evidence="1">
    <location>
        <begin position="1"/>
        <end position="23"/>
    </location>
</feature>
<dbReference type="OrthoDB" id="4475042at2759"/>
<dbReference type="AlphaFoldDB" id="A0A0A2L943"/>
<name>A0A0A2L943_PENIT</name>
<accession>A0A0A2L943</accession>
<evidence type="ECO:0000256" key="1">
    <source>
        <dbReference type="SAM" id="MobiDB-lite"/>
    </source>
</evidence>
<proteinExistence type="predicted"/>
<sequence length="289" mass="32929">MSSQSIVYENDVRSEERTSQSTRTKIQANFQMARPAPKFSLRLAPRKLLQIQQLVQNHRPVPVLEFWQPLFHKSKVTRDFCQRVKLRTGDIYATIQESYITSSTGPPKDPFTAEQCSDGATPQKHIVAAMCQSDVKTSNIHFRDARCSWQASTDTGPAKSTLSYRFIIKDKNRDTSDPGRMIMQWEKRSKESVSAGSLGAEQFVLFLIDRGARRKSRIATMTPDGVEISIRKSSILEHLQECFDLMQPIVSTSVQDPHEALETWLYTQTLALGAWVAYQEGWLNQSRQN</sequence>
<evidence type="ECO:0000313" key="2">
    <source>
        <dbReference type="EMBL" id="KGO75676.1"/>
    </source>
</evidence>
<evidence type="ECO:0000313" key="3">
    <source>
        <dbReference type="Proteomes" id="UP000030104"/>
    </source>
</evidence>
<keyword evidence="3" id="KW-1185">Reference proteome</keyword>
<dbReference type="HOGENOM" id="CLU_070380_0_0_1"/>
<protein>
    <submittedName>
        <fullName evidence="2">Uncharacterized protein</fullName>
    </submittedName>
</protein>
<comment type="caution">
    <text evidence="2">The sequence shown here is derived from an EMBL/GenBank/DDBJ whole genome shotgun (WGS) entry which is preliminary data.</text>
</comment>
<dbReference type="EMBL" id="JQGA01000443">
    <property type="protein sequence ID" value="KGO75676.1"/>
    <property type="molecule type" value="Genomic_DNA"/>
</dbReference>
<dbReference type="OMA" id="FRDARCS"/>
<gene>
    <name evidence="2" type="ORF">PITC_030280</name>
</gene>